<reference evidence="2" key="2">
    <citation type="submission" date="2025-08" db="UniProtKB">
        <authorList>
            <consortium name="Ensembl"/>
        </authorList>
    </citation>
    <scope>IDENTIFICATION</scope>
</reference>
<evidence type="ECO:0000313" key="3">
    <source>
        <dbReference type="Proteomes" id="UP000694548"/>
    </source>
</evidence>
<dbReference type="Ensembl" id="ENSNFUT00015006239.1">
    <property type="protein sequence ID" value="ENSNFUP00015005918.1"/>
    <property type="gene ID" value="ENSNFUG00015002968.1"/>
</dbReference>
<dbReference type="AlphaFoldDB" id="A0A8C6KQE6"/>
<dbReference type="Proteomes" id="UP000694548">
    <property type="component" value="Chromosome sgr03"/>
</dbReference>
<protein>
    <submittedName>
        <fullName evidence="2">Uncharacterized protein</fullName>
    </submittedName>
</protein>
<keyword evidence="3" id="KW-1185">Reference proteome</keyword>
<name>A0A8C6KQE6_NOTFU</name>
<organism evidence="2 3">
    <name type="scientific">Nothobranchius furzeri</name>
    <name type="common">Turquoise killifish</name>
    <dbReference type="NCBI Taxonomy" id="105023"/>
    <lineage>
        <taxon>Eukaryota</taxon>
        <taxon>Metazoa</taxon>
        <taxon>Chordata</taxon>
        <taxon>Craniata</taxon>
        <taxon>Vertebrata</taxon>
        <taxon>Euteleostomi</taxon>
        <taxon>Actinopterygii</taxon>
        <taxon>Neopterygii</taxon>
        <taxon>Teleostei</taxon>
        <taxon>Neoteleostei</taxon>
        <taxon>Acanthomorphata</taxon>
        <taxon>Ovalentaria</taxon>
        <taxon>Atherinomorphae</taxon>
        <taxon>Cyprinodontiformes</taxon>
        <taxon>Nothobranchiidae</taxon>
        <taxon>Nothobranchius</taxon>
    </lineage>
</organism>
<evidence type="ECO:0000313" key="2">
    <source>
        <dbReference type="Ensembl" id="ENSNFUP00015005918.1"/>
    </source>
</evidence>
<proteinExistence type="predicted"/>
<sequence length="161" mass="17744">EHEGCDAGAPAPLHLSHHDVGVPVQELDELLQTPEAALQTAQQELGALDERSERQTSCVIPETGREDGQLRHVLGLVRGPVVRGKGAGQGHLSQSRDEVGAPEEEEDVVELQRDQVFMVHRLPPVEGKEALRVPALLLHQARRVILEIISSRPLTRRQPDR</sequence>
<dbReference type="GeneTree" id="ENSGT00970000193546"/>
<reference evidence="2" key="1">
    <citation type="submission" date="2014-08" db="EMBL/GenBank/DDBJ databases">
        <authorList>
            <person name="Senf B."/>
            <person name="Petzold A."/>
            <person name="Downie B.R."/>
            <person name="Koch P."/>
            <person name="Platzer M."/>
        </authorList>
    </citation>
    <scope>NUCLEOTIDE SEQUENCE [LARGE SCALE GENOMIC DNA]</scope>
    <source>
        <strain evidence="2">GRZ</strain>
    </source>
</reference>
<accession>A0A8C6KQE6</accession>
<feature type="region of interest" description="Disordered" evidence="1">
    <location>
        <begin position="81"/>
        <end position="106"/>
    </location>
</feature>
<evidence type="ECO:0000256" key="1">
    <source>
        <dbReference type="SAM" id="MobiDB-lite"/>
    </source>
</evidence>
<reference evidence="2" key="3">
    <citation type="submission" date="2025-09" db="UniProtKB">
        <authorList>
            <consortium name="Ensembl"/>
        </authorList>
    </citation>
    <scope>IDENTIFICATION</scope>
</reference>